<dbReference type="AlphaFoldDB" id="A0A5J4YXV6"/>
<reference evidence="4" key="1">
    <citation type="journal article" date="2019" name="Nat. Commun.">
        <title>Expansion of phycobilisome linker gene families in mesophilic red algae.</title>
        <authorList>
            <person name="Lee J."/>
            <person name="Kim D."/>
            <person name="Bhattacharya D."/>
            <person name="Yoon H.S."/>
        </authorList>
    </citation>
    <scope>NUCLEOTIDE SEQUENCE [LARGE SCALE GENOMIC DNA]</scope>
    <source>
        <strain evidence="4">CCMP 1328</strain>
    </source>
</reference>
<accession>A0A5J4YXV6</accession>
<evidence type="ECO:0000259" key="2">
    <source>
        <dbReference type="PROSITE" id="PS51176"/>
    </source>
</evidence>
<dbReference type="GO" id="GO:0008977">
    <property type="term" value="F:prephenate dehydrogenase (NAD+) activity"/>
    <property type="evidence" value="ECO:0007669"/>
    <property type="project" value="InterPro"/>
</dbReference>
<evidence type="ECO:0000256" key="1">
    <source>
        <dbReference type="ARBA" id="ARBA00023002"/>
    </source>
</evidence>
<dbReference type="PANTHER" id="PTHR43207">
    <property type="entry name" value="AROGENATE DEHYDROGENASE-RELATED"/>
    <property type="match status" value="1"/>
</dbReference>
<dbReference type="PANTHER" id="PTHR43207:SF4">
    <property type="entry name" value="AROGENATE DEHYDROGENASE 2, CHLOROPLASTIC"/>
    <property type="match status" value="1"/>
</dbReference>
<dbReference type="GO" id="GO:0070403">
    <property type="term" value="F:NAD+ binding"/>
    <property type="evidence" value="ECO:0007669"/>
    <property type="project" value="InterPro"/>
</dbReference>
<evidence type="ECO:0000313" key="3">
    <source>
        <dbReference type="EMBL" id="KAA8495995.1"/>
    </source>
</evidence>
<dbReference type="Proteomes" id="UP000324585">
    <property type="component" value="Unassembled WGS sequence"/>
</dbReference>
<dbReference type="GO" id="GO:0006571">
    <property type="term" value="P:tyrosine biosynthetic process"/>
    <property type="evidence" value="ECO:0007669"/>
    <property type="project" value="InterPro"/>
</dbReference>
<dbReference type="OrthoDB" id="2414662at2759"/>
<dbReference type="Pfam" id="PF02153">
    <property type="entry name" value="PDH_N"/>
    <property type="match status" value="1"/>
</dbReference>
<keyword evidence="1" id="KW-0560">Oxidoreductase</keyword>
<protein>
    <submittedName>
        <fullName evidence="3">Arogenate dehydrogenase 2, chloroplastic</fullName>
    </submittedName>
</protein>
<dbReference type="OMA" id="LKIAVCP"/>
<dbReference type="InterPro" id="IPR036291">
    <property type="entry name" value="NAD(P)-bd_dom_sf"/>
</dbReference>
<dbReference type="SUPFAM" id="SSF48179">
    <property type="entry name" value="6-phosphogluconate dehydrogenase C-terminal domain-like"/>
    <property type="match status" value="1"/>
</dbReference>
<name>A0A5J4YXV6_PORPP</name>
<dbReference type="SUPFAM" id="SSF51735">
    <property type="entry name" value="NAD(P)-binding Rossmann-fold domains"/>
    <property type="match status" value="1"/>
</dbReference>
<evidence type="ECO:0000313" key="4">
    <source>
        <dbReference type="Proteomes" id="UP000324585"/>
    </source>
</evidence>
<dbReference type="InterPro" id="IPR059064">
    <property type="entry name" value="TYRAAT2_C"/>
</dbReference>
<gene>
    <name evidence="3" type="ORF">FVE85_2150</name>
</gene>
<dbReference type="InterPro" id="IPR008927">
    <property type="entry name" value="6-PGluconate_DH-like_C_sf"/>
</dbReference>
<dbReference type="Gene3D" id="3.40.50.720">
    <property type="entry name" value="NAD(P)-binding Rossmann-like Domain"/>
    <property type="match status" value="1"/>
</dbReference>
<keyword evidence="4" id="KW-1185">Reference proteome</keyword>
<sequence length="254" mass="28432">MKVAIVGFGTFGQFLAKTFVKQGHVVVGQSRSDYSDAAKELGAEYVSSAAELLARQPDVLILCTSIMSTRTVLERFPLDQLQDVLVVDVLSVKVYPKRLMLDMLPAQADILCTHPMFGPDSGKYSWKGLPFVYEAVRIANQPRCAEFLRIWELEGCSMVQMSCETHDDHAASTQFVTHLTGRTLANLELKSTPINTRGYMSLLGVVETTCNDSFDLFYGLYKYNPNSVAQLDRLEKSLKQVRAQLEAYEQAQQK</sequence>
<feature type="domain" description="Prephenate/arogenate dehydrogenase" evidence="2">
    <location>
        <begin position="1"/>
        <end position="254"/>
    </location>
</feature>
<dbReference type="PROSITE" id="PS51176">
    <property type="entry name" value="PDH_ADH"/>
    <property type="match status" value="1"/>
</dbReference>
<dbReference type="InterPro" id="IPR046826">
    <property type="entry name" value="PDH_N"/>
</dbReference>
<dbReference type="InterPro" id="IPR045011">
    <property type="entry name" value="TYRAAT1/2"/>
</dbReference>
<dbReference type="GO" id="GO:0004665">
    <property type="term" value="F:prephenate dehydrogenase (NADP+) activity"/>
    <property type="evidence" value="ECO:0007669"/>
    <property type="project" value="InterPro"/>
</dbReference>
<dbReference type="Pfam" id="PF26213">
    <property type="entry name" value="TYRAAT1_C"/>
    <property type="match status" value="1"/>
</dbReference>
<comment type="caution">
    <text evidence="3">The sequence shown here is derived from an EMBL/GenBank/DDBJ whole genome shotgun (WGS) entry which is preliminary data.</text>
</comment>
<proteinExistence type="predicted"/>
<organism evidence="3 4">
    <name type="scientific">Porphyridium purpureum</name>
    <name type="common">Red alga</name>
    <name type="synonym">Porphyridium cruentum</name>
    <dbReference type="NCBI Taxonomy" id="35688"/>
    <lineage>
        <taxon>Eukaryota</taxon>
        <taxon>Rhodophyta</taxon>
        <taxon>Bangiophyceae</taxon>
        <taxon>Porphyridiales</taxon>
        <taxon>Porphyridiaceae</taxon>
        <taxon>Porphyridium</taxon>
    </lineage>
</organism>
<dbReference type="InterPro" id="IPR003099">
    <property type="entry name" value="Prephen_DH"/>
</dbReference>
<dbReference type="EMBL" id="VRMN01000003">
    <property type="protein sequence ID" value="KAA8495995.1"/>
    <property type="molecule type" value="Genomic_DNA"/>
</dbReference>
<dbReference type="GO" id="GO:0033730">
    <property type="term" value="F:arogenate dehydrogenase (NADP+) activity"/>
    <property type="evidence" value="ECO:0007669"/>
    <property type="project" value="InterPro"/>
</dbReference>